<comment type="caution">
    <text evidence="2">The sequence shown here is derived from an EMBL/GenBank/DDBJ whole genome shotgun (WGS) entry which is preliminary data.</text>
</comment>
<feature type="transmembrane region" description="Helical" evidence="1">
    <location>
        <begin position="71"/>
        <end position="94"/>
    </location>
</feature>
<keyword evidence="3" id="KW-1185">Reference proteome</keyword>
<protein>
    <recommendedName>
        <fullName evidence="4">DoxX family protein</fullName>
    </recommendedName>
</protein>
<evidence type="ECO:0000313" key="2">
    <source>
        <dbReference type="EMBL" id="VZO36700.1"/>
    </source>
</evidence>
<name>A0A7M4DIC8_9MICO</name>
<organism evidence="2 3">
    <name type="scientific">Occultella aeris</name>
    <dbReference type="NCBI Taxonomy" id="2761496"/>
    <lineage>
        <taxon>Bacteria</taxon>
        <taxon>Bacillati</taxon>
        <taxon>Actinomycetota</taxon>
        <taxon>Actinomycetes</taxon>
        <taxon>Micrococcales</taxon>
        <taxon>Ruaniaceae</taxon>
        <taxon>Occultella</taxon>
    </lineage>
</organism>
<sequence length="163" mass="16826">MSSTTTYRQAPTTPPATISTRFAGWAERHGVTLLRVSIGLIFLAFGIPKYIPGASPVEALVTDTVEALSLGLVSGHAAMIAVALLETFIGLTLVTGRFLRLGLLAMGGAMVGFFAPIALFAGDLVGGGLTLEAQYIIKDTVLVTAALVIASKALRGRAASPAR</sequence>
<feature type="transmembrane region" description="Helical" evidence="1">
    <location>
        <begin position="101"/>
        <end position="121"/>
    </location>
</feature>
<dbReference type="Proteomes" id="UP000419743">
    <property type="component" value="Unassembled WGS sequence"/>
</dbReference>
<evidence type="ECO:0000256" key="1">
    <source>
        <dbReference type="SAM" id="Phobius"/>
    </source>
</evidence>
<keyword evidence="1" id="KW-0472">Membrane</keyword>
<gene>
    <name evidence="2" type="ORF">HALOF300_01879</name>
</gene>
<proteinExistence type="predicted"/>
<feature type="transmembrane region" description="Helical" evidence="1">
    <location>
        <begin position="31"/>
        <end position="51"/>
    </location>
</feature>
<evidence type="ECO:0000313" key="3">
    <source>
        <dbReference type="Proteomes" id="UP000419743"/>
    </source>
</evidence>
<evidence type="ECO:0008006" key="4">
    <source>
        <dbReference type="Google" id="ProtNLM"/>
    </source>
</evidence>
<dbReference type="EMBL" id="CACRYJ010000025">
    <property type="protein sequence ID" value="VZO36700.1"/>
    <property type="molecule type" value="Genomic_DNA"/>
</dbReference>
<reference evidence="2 3" key="1">
    <citation type="submission" date="2019-11" db="EMBL/GenBank/DDBJ databases">
        <authorList>
            <person name="Criscuolo A."/>
        </authorList>
    </citation>
    <scope>NUCLEOTIDE SEQUENCE [LARGE SCALE GENOMIC DNA]</scope>
    <source>
        <strain evidence="2">CIP111667</strain>
    </source>
</reference>
<keyword evidence="1" id="KW-0812">Transmembrane</keyword>
<accession>A0A7M4DIC8</accession>
<keyword evidence="1" id="KW-1133">Transmembrane helix</keyword>
<dbReference type="AlphaFoldDB" id="A0A7M4DIC8"/>
<dbReference type="RefSeq" id="WP_156740682.1">
    <property type="nucleotide sequence ID" value="NZ_CACRYJ010000025.1"/>
</dbReference>
<feature type="transmembrane region" description="Helical" evidence="1">
    <location>
        <begin position="133"/>
        <end position="154"/>
    </location>
</feature>